<dbReference type="InterPro" id="IPR029063">
    <property type="entry name" value="SAM-dependent_MTases_sf"/>
</dbReference>
<sequence length="288" mass="31035">MSVDKTRANRWVSLALLTVLGVLGLVFLLQAAAMVFGPSKSACTKQVCLAKFLEGPPAFNDVGMSTYLRNNHFLPPTASGYQLSGINGRTANFDAILQYIKEYFNNKRGGVFVDVGAGDGEYRSVTLELEKTLGWTGLLVEPNEHLYKKILKKAETGVPSDKGRGERGGGGEDPLSDQATPTLGPAGLVAFEAQCVPLENLIYAAGITKSFDLLVLDMSGTDLDILLNTRMDVLPAFEMILIHANGANVGNDIGGYFLECNMVIKKVFGNSAETASYVLVKFDARKDL</sequence>
<dbReference type="GO" id="GO:0031902">
    <property type="term" value="C:late endosome membrane"/>
    <property type="evidence" value="ECO:0007669"/>
    <property type="project" value="TreeGrafter"/>
</dbReference>
<dbReference type="GO" id="GO:0005789">
    <property type="term" value="C:endoplasmic reticulum membrane"/>
    <property type="evidence" value="ECO:0007669"/>
    <property type="project" value="TreeGrafter"/>
</dbReference>
<dbReference type="PANTHER" id="PTHR34009">
    <property type="entry name" value="PROTEIN STAR"/>
    <property type="match status" value="1"/>
</dbReference>
<accession>A0A8J5JUF8</accession>
<dbReference type="Gene3D" id="3.40.50.150">
    <property type="entry name" value="Vaccinia Virus protein VP39"/>
    <property type="match status" value="1"/>
</dbReference>
<reference evidence="2" key="1">
    <citation type="journal article" date="2021" name="Sci. Adv.">
        <title>The American lobster genome reveals insights on longevity, neural, and immune adaptations.</title>
        <authorList>
            <person name="Polinski J.M."/>
            <person name="Zimin A.V."/>
            <person name="Clark K.F."/>
            <person name="Kohn A.B."/>
            <person name="Sadowski N."/>
            <person name="Timp W."/>
            <person name="Ptitsyn A."/>
            <person name="Khanna P."/>
            <person name="Romanova D.Y."/>
            <person name="Williams P."/>
            <person name="Greenwood S.J."/>
            <person name="Moroz L.L."/>
            <person name="Walt D.R."/>
            <person name="Bodnar A.G."/>
        </authorList>
    </citation>
    <scope>NUCLEOTIDE SEQUENCE</scope>
    <source>
        <strain evidence="2">GMGI-L3</strain>
    </source>
</reference>
<dbReference type="InterPro" id="IPR053202">
    <property type="entry name" value="EGF_Rcpt_Signaling_Reg"/>
</dbReference>
<evidence type="ECO:0008006" key="4">
    <source>
        <dbReference type="Google" id="ProtNLM"/>
    </source>
</evidence>
<feature type="compositionally biased region" description="Basic and acidic residues" evidence="1">
    <location>
        <begin position="157"/>
        <end position="170"/>
    </location>
</feature>
<dbReference type="GO" id="GO:0005794">
    <property type="term" value="C:Golgi apparatus"/>
    <property type="evidence" value="ECO:0007669"/>
    <property type="project" value="TreeGrafter"/>
</dbReference>
<comment type="caution">
    <text evidence="2">The sequence shown here is derived from an EMBL/GenBank/DDBJ whole genome shotgun (WGS) entry which is preliminary data.</text>
</comment>
<evidence type="ECO:0000313" key="3">
    <source>
        <dbReference type="Proteomes" id="UP000747542"/>
    </source>
</evidence>
<evidence type="ECO:0000256" key="1">
    <source>
        <dbReference type="SAM" id="MobiDB-lite"/>
    </source>
</evidence>
<feature type="region of interest" description="Disordered" evidence="1">
    <location>
        <begin position="157"/>
        <end position="179"/>
    </location>
</feature>
<dbReference type="GO" id="GO:0016197">
    <property type="term" value="P:endosomal transport"/>
    <property type="evidence" value="ECO:0007669"/>
    <property type="project" value="TreeGrafter"/>
</dbReference>
<dbReference type="AlphaFoldDB" id="A0A8J5JUF8"/>
<keyword evidence="3" id="KW-1185">Reference proteome</keyword>
<proteinExistence type="predicted"/>
<dbReference type="SUPFAM" id="SSF53335">
    <property type="entry name" value="S-adenosyl-L-methionine-dependent methyltransferases"/>
    <property type="match status" value="1"/>
</dbReference>
<protein>
    <recommendedName>
        <fullName evidence="4">Methyltransferase FkbM domain-containing protein</fullName>
    </recommendedName>
</protein>
<name>A0A8J5JUF8_HOMAM</name>
<dbReference type="PANTHER" id="PTHR34009:SF2">
    <property type="entry name" value="PROTEIN STAR"/>
    <property type="match status" value="1"/>
</dbReference>
<organism evidence="2 3">
    <name type="scientific">Homarus americanus</name>
    <name type="common">American lobster</name>
    <dbReference type="NCBI Taxonomy" id="6706"/>
    <lineage>
        <taxon>Eukaryota</taxon>
        <taxon>Metazoa</taxon>
        <taxon>Ecdysozoa</taxon>
        <taxon>Arthropoda</taxon>
        <taxon>Crustacea</taxon>
        <taxon>Multicrustacea</taxon>
        <taxon>Malacostraca</taxon>
        <taxon>Eumalacostraca</taxon>
        <taxon>Eucarida</taxon>
        <taxon>Decapoda</taxon>
        <taxon>Pleocyemata</taxon>
        <taxon>Astacidea</taxon>
        <taxon>Nephropoidea</taxon>
        <taxon>Nephropidae</taxon>
        <taxon>Homarus</taxon>
    </lineage>
</organism>
<dbReference type="EMBL" id="JAHLQT010028140">
    <property type="protein sequence ID" value="KAG7162040.1"/>
    <property type="molecule type" value="Genomic_DNA"/>
</dbReference>
<dbReference type="GO" id="GO:0006888">
    <property type="term" value="P:endoplasmic reticulum to Golgi vesicle-mediated transport"/>
    <property type="evidence" value="ECO:0007669"/>
    <property type="project" value="TreeGrafter"/>
</dbReference>
<dbReference type="Proteomes" id="UP000747542">
    <property type="component" value="Unassembled WGS sequence"/>
</dbReference>
<evidence type="ECO:0000313" key="2">
    <source>
        <dbReference type="EMBL" id="KAG7162040.1"/>
    </source>
</evidence>
<gene>
    <name evidence="2" type="ORF">Hamer_G019342</name>
</gene>
<dbReference type="GO" id="GO:0005886">
    <property type="term" value="C:plasma membrane"/>
    <property type="evidence" value="ECO:0007669"/>
    <property type="project" value="TreeGrafter"/>
</dbReference>